<accession>A0ABR6Z387</accession>
<evidence type="ECO:0000313" key="1">
    <source>
        <dbReference type="EMBL" id="MBC3906213.1"/>
    </source>
</evidence>
<keyword evidence="2" id="KW-1185">Reference proteome</keyword>
<name>A0ABR6Z387_9BURK</name>
<sequence length="60" mass="6724">MTQQHGMSVDVKVGQAIDIDNGRIRIVVERKEGKRARLRIVADKSIIVTRPQEIATNKIA</sequence>
<gene>
    <name evidence="1" type="ORF">H8L47_01395</name>
</gene>
<organism evidence="1 2">
    <name type="scientific">Undibacterium umbellatum</name>
    <dbReference type="NCBI Taxonomy" id="2762300"/>
    <lineage>
        <taxon>Bacteria</taxon>
        <taxon>Pseudomonadati</taxon>
        <taxon>Pseudomonadota</taxon>
        <taxon>Betaproteobacteria</taxon>
        <taxon>Burkholderiales</taxon>
        <taxon>Oxalobacteraceae</taxon>
        <taxon>Undibacterium</taxon>
    </lineage>
</organism>
<proteinExistence type="predicted"/>
<comment type="caution">
    <text evidence="1">The sequence shown here is derived from an EMBL/GenBank/DDBJ whole genome shotgun (WGS) entry which is preliminary data.</text>
</comment>
<dbReference type="EMBL" id="JACOFX010000001">
    <property type="protein sequence ID" value="MBC3906213.1"/>
    <property type="molecule type" value="Genomic_DNA"/>
</dbReference>
<evidence type="ECO:0000313" key="2">
    <source>
        <dbReference type="Proteomes" id="UP000646911"/>
    </source>
</evidence>
<dbReference type="Proteomes" id="UP000646911">
    <property type="component" value="Unassembled WGS sequence"/>
</dbReference>
<dbReference type="RefSeq" id="WP_186951451.1">
    <property type="nucleotide sequence ID" value="NZ_JACOFX010000001.1"/>
</dbReference>
<dbReference type="InterPro" id="IPR011037">
    <property type="entry name" value="Pyrv_Knase-like_insert_dom_sf"/>
</dbReference>
<evidence type="ECO:0008006" key="3">
    <source>
        <dbReference type="Google" id="ProtNLM"/>
    </source>
</evidence>
<protein>
    <recommendedName>
        <fullName evidence="3">Carbon storage regulator</fullName>
    </recommendedName>
</protein>
<dbReference type="SUPFAM" id="SSF50800">
    <property type="entry name" value="PK beta-barrel domain-like"/>
    <property type="match status" value="1"/>
</dbReference>
<reference evidence="1 2" key="1">
    <citation type="submission" date="2020-08" db="EMBL/GenBank/DDBJ databases">
        <title>Novel species isolated from subtropical streams in China.</title>
        <authorList>
            <person name="Lu H."/>
        </authorList>
    </citation>
    <scope>NUCLEOTIDE SEQUENCE [LARGE SCALE GENOMIC DNA]</scope>
    <source>
        <strain evidence="1 2">NL8W</strain>
    </source>
</reference>